<reference evidence="2" key="1">
    <citation type="journal article" date="2009" name="Nature">
        <title>Genome sequence and analysis of the Irish potato famine pathogen Phytophthora infestans.</title>
        <authorList>
            <consortium name="The Broad Institute Genome Sequencing Platform"/>
            <person name="Haas B.J."/>
            <person name="Kamoun S."/>
            <person name="Zody M.C."/>
            <person name="Jiang R.H."/>
            <person name="Handsaker R.E."/>
            <person name="Cano L.M."/>
            <person name="Grabherr M."/>
            <person name="Kodira C.D."/>
            <person name="Raffaele S."/>
            <person name="Torto-Alalibo T."/>
            <person name="Bozkurt T.O."/>
            <person name="Ah-Fong A.M."/>
            <person name="Alvarado L."/>
            <person name="Anderson V.L."/>
            <person name="Armstrong M.R."/>
            <person name="Avrova A."/>
            <person name="Baxter L."/>
            <person name="Beynon J."/>
            <person name="Boevink P.C."/>
            <person name="Bollmann S.R."/>
            <person name="Bos J.I."/>
            <person name="Bulone V."/>
            <person name="Cai G."/>
            <person name="Cakir C."/>
            <person name="Carrington J.C."/>
            <person name="Chawner M."/>
            <person name="Conti L."/>
            <person name="Costanzo S."/>
            <person name="Ewan R."/>
            <person name="Fahlgren N."/>
            <person name="Fischbach M.A."/>
            <person name="Fugelstad J."/>
            <person name="Gilroy E.M."/>
            <person name="Gnerre S."/>
            <person name="Green P.J."/>
            <person name="Grenville-Briggs L.J."/>
            <person name="Griffith J."/>
            <person name="Grunwald N.J."/>
            <person name="Horn K."/>
            <person name="Horner N.R."/>
            <person name="Hu C.H."/>
            <person name="Huitema E."/>
            <person name="Jeong D.H."/>
            <person name="Jones A.M."/>
            <person name="Jones J.D."/>
            <person name="Jones R.W."/>
            <person name="Karlsson E.K."/>
            <person name="Kunjeti S.G."/>
            <person name="Lamour K."/>
            <person name="Liu Z."/>
            <person name="Ma L."/>
            <person name="Maclean D."/>
            <person name="Chibucos M.C."/>
            <person name="McDonald H."/>
            <person name="McWalters J."/>
            <person name="Meijer H.J."/>
            <person name="Morgan W."/>
            <person name="Morris P.F."/>
            <person name="Munro C.A."/>
            <person name="O'Neill K."/>
            <person name="Ospina-Giraldo M."/>
            <person name="Pinzon A."/>
            <person name="Pritchard L."/>
            <person name="Ramsahoye B."/>
            <person name="Ren Q."/>
            <person name="Restrepo S."/>
            <person name="Roy S."/>
            <person name="Sadanandom A."/>
            <person name="Savidor A."/>
            <person name="Schornack S."/>
            <person name="Schwartz D.C."/>
            <person name="Schumann U.D."/>
            <person name="Schwessinger B."/>
            <person name="Seyer L."/>
            <person name="Sharpe T."/>
            <person name="Silvar C."/>
            <person name="Song J."/>
            <person name="Studholme D.J."/>
            <person name="Sykes S."/>
            <person name="Thines M."/>
            <person name="van de Vondervoort P.J."/>
            <person name="Phuntumart V."/>
            <person name="Wawra S."/>
            <person name="Weide R."/>
            <person name="Win J."/>
            <person name="Young C."/>
            <person name="Zhou S."/>
            <person name="Fry W."/>
            <person name="Meyers B.C."/>
            <person name="van West P."/>
            <person name="Ristaino J."/>
            <person name="Govers F."/>
            <person name="Birch P.R."/>
            <person name="Whisson S.C."/>
            <person name="Judelson H.S."/>
            <person name="Nusbaum C."/>
        </authorList>
    </citation>
    <scope>NUCLEOTIDE SEQUENCE [LARGE SCALE GENOMIC DNA]</scope>
    <source>
        <strain evidence="2">T30-4</strain>
    </source>
</reference>
<dbReference type="RefSeq" id="XP_002902741.1">
    <property type="nucleotide sequence ID" value="XM_002902695.1"/>
</dbReference>
<sequence>MKRHDALHNARQREKLQQLKEEKKIAREIIQASKGYSSASNLPKSR</sequence>
<accession>D0NEM2</accession>
<dbReference type="Proteomes" id="UP000006643">
    <property type="component" value="Unassembled WGS sequence"/>
</dbReference>
<dbReference type="KEGG" id="pif:PITG_10221"/>
<organism evidence="1 2">
    <name type="scientific">Phytophthora infestans (strain T30-4)</name>
    <name type="common">Potato late blight agent</name>
    <dbReference type="NCBI Taxonomy" id="403677"/>
    <lineage>
        <taxon>Eukaryota</taxon>
        <taxon>Sar</taxon>
        <taxon>Stramenopiles</taxon>
        <taxon>Oomycota</taxon>
        <taxon>Peronosporomycetes</taxon>
        <taxon>Peronosporales</taxon>
        <taxon>Peronosporaceae</taxon>
        <taxon>Phytophthora</taxon>
    </lineage>
</organism>
<gene>
    <name evidence="1" type="ORF">PITG_10221</name>
</gene>
<proteinExistence type="predicted"/>
<dbReference type="InParanoid" id="D0NEM2"/>
<evidence type="ECO:0000313" key="2">
    <source>
        <dbReference type="Proteomes" id="UP000006643"/>
    </source>
</evidence>
<dbReference type="VEuPathDB" id="FungiDB:PITG_10221"/>
<dbReference type="HOGENOM" id="CLU_3192493_0_0_1"/>
<name>D0NEM2_PHYIT</name>
<dbReference type="GeneID" id="9461387"/>
<dbReference type="AlphaFoldDB" id="D0NEM2"/>
<protein>
    <submittedName>
        <fullName evidence="1">Uncharacterized protein</fullName>
    </submittedName>
</protein>
<evidence type="ECO:0000313" key="1">
    <source>
        <dbReference type="EMBL" id="EEY56667.1"/>
    </source>
</evidence>
<keyword evidence="2" id="KW-1185">Reference proteome</keyword>
<dbReference type="EMBL" id="DS028134">
    <property type="protein sequence ID" value="EEY56667.1"/>
    <property type="molecule type" value="Genomic_DNA"/>
</dbReference>